<dbReference type="PhylomeDB" id="Q555E0"/>
<dbReference type="AlphaFoldDB" id="Q555E0"/>
<organism evidence="2 3">
    <name type="scientific">Dictyostelium discoideum</name>
    <name type="common">Social amoeba</name>
    <dbReference type="NCBI Taxonomy" id="44689"/>
    <lineage>
        <taxon>Eukaryota</taxon>
        <taxon>Amoebozoa</taxon>
        <taxon>Evosea</taxon>
        <taxon>Eumycetozoa</taxon>
        <taxon>Dictyostelia</taxon>
        <taxon>Dictyosteliales</taxon>
        <taxon>Dictyosteliaceae</taxon>
        <taxon>Dictyostelium</taxon>
    </lineage>
</organism>
<comment type="caution">
    <text evidence="2">The sequence shown here is derived from an EMBL/GenBank/DDBJ whole genome shotgun (WGS) entry which is preliminary data.</text>
</comment>
<dbReference type="Proteomes" id="UP000002195">
    <property type="component" value="Unassembled WGS sequence"/>
</dbReference>
<dbReference type="PaxDb" id="44689-DDB0217542"/>
<dbReference type="PANTHER" id="PTHR32134">
    <property type="entry name" value="FNIP REPEAT-CONTAINING PROTEIN"/>
    <property type="match status" value="1"/>
</dbReference>
<keyword evidence="1" id="KW-0677">Repeat</keyword>
<gene>
    <name evidence="2" type="ORF">DDB_G0274909</name>
</gene>
<dbReference type="RefSeq" id="XP_644133.1">
    <property type="nucleotide sequence ID" value="XM_639041.1"/>
</dbReference>
<dbReference type="KEGG" id="ddi:DDB_G0274909"/>
<dbReference type="HOGENOM" id="CLU_1020940_0_0_1"/>
<dbReference type="dictyBase" id="DDB_G0274909"/>
<dbReference type="VEuPathDB" id="AmoebaDB:DDB_G0274909"/>
<dbReference type="GeneID" id="8619563"/>
<dbReference type="SMR" id="Q555E0"/>
<dbReference type="EMBL" id="AAFI02000012">
    <property type="protein sequence ID" value="EAL70347.1"/>
    <property type="molecule type" value="Genomic_DNA"/>
</dbReference>
<dbReference type="InterPro" id="IPR008615">
    <property type="entry name" value="FNIP"/>
</dbReference>
<evidence type="ECO:0000313" key="3">
    <source>
        <dbReference type="Proteomes" id="UP000002195"/>
    </source>
</evidence>
<keyword evidence="3" id="KW-1185">Reference proteome</keyword>
<evidence type="ECO:0000256" key="1">
    <source>
        <dbReference type="ARBA" id="ARBA00022737"/>
    </source>
</evidence>
<proteinExistence type="predicted"/>
<dbReference type="OMA" id="SITKVAW"/>
<evidence type="ECO:0000313" key="2">
    <source>
        <dbReference type="EMBL" id="EAL70347.1"/>
    </source>
</evidence>
<protein>
    <recommendedName>
        <fullName evidence="4">FNIP repeat-containing protein</fullName>
    </recommendedName>
</protein>
<evidence type="ECO:0008006" key="4">
    <source>
        <dbReference type="Google" id="ProtNLM"/>
    </source>
</evidence>
<dbReference type="InParanoid" id="Q555E0"/>
<reference evidence="2 3" key="1">
    <citation type="journal article" date="2005" name="Nature">
        <title>The genome of the social amoeba Dictyostelium discoideum.</title>
        <authorList>
            <consortium name="The Dictyostelium discoideum Sequencing Consortium"/>
            <person name="Eichinger L."/>
            <person name="Pachebat J.A."/>
            <person name="Glockner G."/>
            <person name="Rajandream M.A."/>
            <person name="Sucgang R."/>
            <person name="Berriman M."/>
            <person name="Song J."/>
            <person name="Olsen R."/>
            <person name="Szafranski K."/>
            <person name="Xu Q."/>
            <person name="Tunggal B."/>
            <person name="Kummerfeld S."/>
            <person name="Madera M."/>
            <person name="Konfortov B.A."/>
            <person name="Rivero F."/>
            <person name="Bankier A.T."/>
            <person name="Lehmann R."/>
            <person name="Hamlin N."/>
            <person name="Davies R."/>
            <person name="Gaudet P."/>
            <person name="Fey P."/>
            <person name="Pilcher K."/>
            <person name="Chen G."/>
            <person name="Saunders D."/>
            <person name="Sodergren E."/>
            <person name="Davis P."/>
            <person name="Kerhornou A."/>
            <person name="Nie X."/>
            <person name="Hall N."/>
            <person name="Anjard C."/>
            <person name="Hemphill L."/>
            <person name="Bason N."/>
            <person name="Farbrother P."/>
            <person name="Desany B."/>
            <person name="Just E."/>
            <person name="Morio T."/>
            <person name="Rost R."/>
            <person name="Churcher C."/>
            <person name="Cooper J."/>
            <person name="Haydock S."/>
            <person name="van Driessche N."/>
            <person name="Cronin A."/>
            <person name="Goodhead I."/>
            <person name="Muzny D."/>
            <person name="Mourier T."/>
            <person name="Pain A."/>
            <person name="Lu M."/>
            <person name="Harper D."/>
            <person name="Lindsay R."/>
            <person name="Hauser H."/>
            <person name="James K."/>
            <person name="Quiles M."/>
            <person name="Madan Babu M."/>
            <person name="Saito T."/>
            <person name="Buchrieser C."/>
            <person name="Wardroper A."/>
            <person name="Felder M."/>
            <person name="Thangavelu M."/>
            <person name="Johnson D."/>
            <person name="Knights A."/>
            <person name="Loulseged H."/>
            <person name="Mungall K."/>
            <person name="Oliver K."/>
            <person name="Price C."/>
            <person name="Quail M.A."/>
            <person name="Urushihara H."/>
            <person name="Hernandez J."/>
            <person name="Rabbinowitsch E."/>
            <person name="Steffen D."/>
            <person name="Sanders M."/>
            <person name="Ma J."/>
            <person name="Kohara Y."/>
            <person name="Sharp S."/>
            <person name="Simmonds M."/>
            <person name="Spiegler S."/>
            <person name="Tivey A."/>
            <person name="Sugano S."/>
            <person name="White B."/>
            <person name="Walker D."/>
            <person name="Woodward J."/>
            <person name="Winckler T."/>
            <person name="Tanaka Y."/>
            <person name="Shaulsky G."/>
            <person name="Schleicher M."/>
            <person name="Weinstock G."/>
            <person name="Rosenthal A."/>
            <person name="Cox E.C."/>
            <person name="Chisholm R.L."/>
            <person name="Gibbs R."/>
            <person name="Loomis W.F."/>
            <person name="Platzer M."/>
            <person name="Kay R.R."/>
            <person name="Williams J."/>
            <person name="Dear P.H."/>
            <person name="Noegel A.A."/>
            <person name="Barrell B."/>
            <person name="Kuspa A."/>
        </authorList>
    </citation>
    <scope>NUCLEOTIDE SEQUENCE [LARGE SCALE GENOMIC DNA]</scope>
    <source>
        <strain evidence="2 3">AX4</strain>
    </source>
</reference>
<dbReference type="PANTHER" id="PTHR32134:SF173">
    <property type="entry name" value="FNIP REPEAT-CONTAINING PROTEIN-RELATED"/>
    <property type="match status" value="1"/>
</dbReference>
<name>Q555E0_DICDI</name>
<sequence>MYELVDIENENTLLKPGNIPHSVGTLIYNSKQPLAHGVIPNNSKTLNITEYDFNHILEKGVIPESVESVSLNHGYNNPITGSLPSSLKILEFGNEFNQILKPGDIPNSVEFLKLGDQINQPLFNIIPPNVTNLEFGFYFNQKLDNETIPPNVKTLKLGNDFDMCLLNSSIPKSVTSLAFNSITSLTFGAKFNQQLRSLPKLLKQLKFGTDFNQILLPGVLGDEIENLIFGNDFNQPLGILGRILPHSIKTLSISRNYTPIIHNSFSKISIIKN</sequence>
<dbReference type="Pfam" id="PF05725">
    <property type="entry name" value="FNIP"/>
    <property type="match status" value="4"/>
</dbReference>
<accession>Q555E0</accession>
<dbReference type="InterPro" id="IPR051251">
    <property type="entry name" value="STK_FNIP-Repeat"/>
</dbReference>